<comment type="catalytic activity">
    <reaction evidence="7">
        <text>L-tyrosyl-[protein] + ATP = O-(5'-adenylyl)-L-tyrosyl-[protein] + diphosphate</text>
        <dbReference type="Rhea" id="RHEA:54288"/>
        <dbReference type="Rhea" id="RHEA-COMP:10136"/>
        <dbReference type="Rhea" id="RHEA-COMP:13846"/>
        <dbReference type="ChEBI" id="CHEBI:30616"/>
        <dbReference type="ChEBI" id="CHEBI:33019"/>
        <dbReference type="ChEBI" id="CHEBI:46858"/>
        <dbReference type="ChEBI" id="CHEBI:83624"/>
        <dbReference type="EC" id="2.7.7.108"/>
    </reaction>
</comment>
<dbReference type="eggNOG" id="COG2184">
    <property type="taxonomic scope" value="Bacteria"/>
</dbReference>
<evidence type="ECO:0000313" key="10">
    <source>
        <dbReference type="EMBL" id="AQZ54288.1"/>
    </source>
</evidence>
<evidence type="ECO:0000256" key="2">
    <source>
        <dbReference type="ARBA" id="ARBA00022695"/>
    </source>
</evidence>
<protein>
    <recommendedName>
        <fullName evidence="5">protein adenylyltransferase</fullName>
        <ecNumber evidence="5">2.7.7.108</ecNumber>
    </recommendedName>
</protein>
<dbReference type="GO" id="GO:0070733">
    <property type="term" value="F:AMPylase activity"/>
    <property type="evidence" value="ECO:0007669"/>
    <property type="project" value="UniProtKB-EC"/>
</dbReference>
<keyword evidence="2 10" id="KW-0548">Nucleotidyltransferase</keyword>
<proteinExistence type="predicted"/>
<dbReference type="PROSITE" id="PS51459">
    <property type="entry name" value="FIDO"/>
    <property type="match status" value="1"/>
</dbReference>
<geneLocation type="plasmid" evidence="11">
    <name>pmm259</name>
</geneLocation>
<dbReference type="PANTHER" id="PTHR39560:SF1">
    <property type="entry name" value="PROTEIN ADENYLYLTRANSFERASE FIC-RELATED"/>
    <property type="match status" value="1"/>
</dbReference>
<evidence type="ECO:0000259" key="9">
    <source>
        <dbReference type="PROSITE" id="PS51459"/>
    </source>
</evidence>
<dbReference type="RefSeq" id="WP_018065841.1">
    <property type="nucleotide sequence ID" value="NZ_AQWH01000016.1"/>
</dbReference>
<evidence type="ECO:0000313" key="11">
    <source>
        <dbReference type="Proteomes" id="UP000191135"/>
    </source>
</evidence>
<organism evidence="10 11">
    <name type="scientific">Martelella mediterranea DSM 17316</name>
    <dbReference type="NCBI Taxonomy" id="1122214"/>
    <lineage>
        <taxon>Bacteria</taxon>
        <taxon>Pseudomonadati</taxon>
        <taxon>Pseudomonadota</taxon>
        <taxon>Alphaproteobacteria</taxon>
        <taxon>Hyphomicrobiales</taxon>
        <taxon>Aurantimonadaceae</taxon>
        <taxon>Martelella</taxon>
    </lineage>
</organism>
<evidence type="ECO:0000256" key="8">
    <source>
        <dbReference type="SAM" id="MobiDB-lite"/>
    </source>
</evidence>
<comment type="catalytic activity">
    <reaction evidence="6">
        <text>L-threonyl-[protein] + ATP = 3-O-(5'-adenylyl)-L-threonyl-[protein] + diphosphate</text>
        <dbReference type="Rhea" id="RHEA:54292"/>
        <dbReference type="Rhea" id="RHEA-COMP:11060"/>
        <dbReference type="Rhea" id="RHEA-COMP:13847"/>
        <dbReference type="ChEBI" id="CHEBI:30013"/>
        <dbReference type="ChEBI" id="CHEBI:30616"/>
        <dbReference type="ChEBI" id="CHEBI:33019"/>
        <dbReference type="ChEBI" id="CHEBI:138113"/>
        <dbReference type="EC" id="2.7.7.108"/>
    </reaction>
</comment>
<dbReference type="GO" id="GO:0051302">
    <property type="term" value="P:regulation of cell division"/>
    <property type="evidence" value="ECO:0007669"/>
    <property type="project" value="TreeGrafter"/>
</dbReference>
<keyword evidence="10" id="KW-0614">Plasmid</keyword>
<dbReference type="GO" id="GO:0005524">
    <property type="term" value="F:ATP binding"/>
    <property type="evidence" value="ECO:0007669"/>
    <property type="project" value="UniProtKB-KW"/>
</dbReference>
<dbReference type="InterPro" id="IPR003812">
    <property type="entry name" value="Fido"/>
</dbReference>
<evidence type="ECO:0000256" key="3">
    <source>
        <dbReference type="ARBA" id="ARBA00022741"/>
    </source>
</evidence>
<sequence length="304" mass="34208">MTNYAYENGTLKNIDGLTDPDKLSAVEAERVAGRLIELRLGGGPQPTFDARHLRALHHHLFQDVYEWAGRTRDERVQLSDGTVATMPAMQKIDGEQFAIGPAIPSALDRFSEDLRGQDLLRDLDRETFADQAAVYFNRLNSIHPFREGNGRTQREFMTALAKNAGHELNFDVVSAERMAQASIAGHERGDVDAFKRLFREISDPERVQALEKAQKFLTSQGFDWQNRYMATTEPGRRYDGVLVGVGGSDFMMHDKQNILVGKTKDLPRPLPEQGQHVTFETPQKTRANARKGRGRDDDFGHGRG</sequence>
<dbReference type="EMBL" id="CP020332">
    <property type="protein sequence ID" value="AQZ54288.1"/>
    <property type="molecule type" value="Genomic_DNA"/>
</dbReference>
<evidence type="ECO:0000256" key="6">
    <source>
        <dbReference type="ARBA" id="ARBA00047939"/>
    </source>
</evidence>
<evidence type="ECO:0000256" key="1">
    <source>
        <dbReference type="ARBA" id="ARBA00022679"/>
    </source>
</evidence>
<feature type="domain" description="Fido" evidence="9">
    <location>
        <begin position="48"/>
        <end position="200"/>
    </location>
</feature>
<dbReference type="Proteomes" id="UP000191135">
    <property type="component" value="Plasmid pMM259"/>
</dbReference>
<dbReference type="KEGG" id="mmed:Mame_04996"/>
<dbReference type="InterPro" id="IPR036597">
    <property type="entry name" value="Fido-like_dom_sf"/>
</dbReference>
<dbReference type="PANTHER" id="PTHR39560">
    <property type="entry name" value="PROTEIN ADENYLYLTRANSFERASE FIC-RELATED"/>
    <property type="match status" value="1"/>
</dbReference>
<feature type="region of interest" description="Disordered" evidence="8">
    <location>
        <begin position="263"/>
        <end position="304"/>
    </location>
</feature>
<gene>
    <name evidence="10" type="primary">bepA</name>
    <name evidence="10" type="ORF">Mame_04996</name>
</gene>
<keyword evidence="1 10" id="KW-0808">Transferase</keyword>
<keyword evidence="3" id="KW-0547">Nucleotide-binding</keyword>
<dbReference type="Gene3D" id="1.10.3290.10">
    <property type="entry name" value="Fido-like domain"/>
    <property type="match status" value="1"/>
</dbReference>
<accession>A0A1U9Z9C2</accession>
<feature type="compositionally biased region" description="Basic and acidic residues" evidence="8">
    <location>
        <begin position="294"/>
        <end position="304"/>
    </location>
</feature>
<evidence type="ECO:0000256" key="4">
    <source>
        <dbReference type="ARBA" id="ARBA00022840"/>
    </source>
</evidence>
<dbReference type="SUPFAM" id="SSF140931">
    <property type="entry name" value="Fic-like"/>
    <property type="match status" value="1"/>
</dbReference>
<feature type="compositionally biased region" description="Polar residues" evidence="8">
    <location>
        <begin position="275"/>
        <end position="286"/>
    </location>
</feature>
<dbReference type="Pfam" id="PF02661">
    <property type="entry name" value="Fic"/>
    <property type="match status" value="1"/>
</dbReference>
<evidence type="ECO:0000256" key="5">
    <source>
        <dbReference type="ARBA" id="ARBA00034531"/>
    </source>
</evidence>
<name>A0A1U9Z9C2_9HYPH</name>
<evidence type="ECO:0000256" key="7">
    <source>
        <dbReference type="ARBA" id="ARBA00048696"/>
    </source>
</evidence>
<dbReference type="EC" id="2.7.7.108" evidence="5"/>
<keyword evidence="11" id="KW-1185">Reference proteome</keyword>
<dbReference type="OrthoDB" id="9813719at2"/>
<keyword evidence="4" id="KW-0067">ATP-binding</keyword>
<dbReference type="AlphaFoldDB" id="A0A1U9Z9C2"/>
<reference evidence="10 11" key="1">
    <citation type="submission" date="2017-03" db="EMBL/GenBank/DDBJ databases">
        <title>Foreign affairs: Plasmid Transfer between Roseobacters and Rhizobia.</title>
        <authorList>
            <person name="Bartling P."/>
            <person name="Bunk B."/>
            <person name="Overmann J."/>
            <person name="Brinkmann H."/>
            <person name="Petersen J."/>
        </authorList>
    </citation>
    <scope>NUCLEOTIDE SEQUENCE [LARGE SCALE GENOMIC DNA]</scope>
    <source>
        <strain evidence="10 11">MACL11</strain>
        <plasmid evidence="11">Plasmid pmm259</plasmid>
    </source>
</reference>